<dbReference type="EMBL" id="JAVDWQ010000002">
    <property type="protein sequence ID" value="MDR7208989.1"/>
    <property type="molecule type" value="Genomic_DNA"/>
</dbReference>
<name>A0ABU1Y434_9FLAO</name>
<evidence type="ECO:0000313" key="1">
    <source>
        <dbReference type="EMBL" id="MDR7208989.1"/>
    </source>
</evidence>
<comment type="caution">
    <text evidence="1">The sequence shown here is derived from an EMBL/GenBank/DDBJ whole genome shotgun (WGS) entry which is preliminary data.</text>
</comment>
<organism evidence="1 2">
    <name type="scientific">Flavobacterium piscis</name>
    <dbReference type="NCBI Taxonomy" id="1114874"/>
    <lineage>
        <taxon>Bacteria</taxon>
        <taxon>Pseudomonadati</taxon>
        <taxon>Bacteroidota</taxon>
        <taxon>Flavobacteriia</taxon>
        <taxon>Flavobacteriales</taxon>
        <taxon>Flavobacteriaceae</taxon>
        <taxon>Flavobacterium</taxon>
    </lineage>
</organism>
<proteinExistence type="predicted"/>
<evidence type="ECO:0000313" key="2">
    <source>
        <dbReference type="Proteomes" id="UP001269081"/>
    </source>
</evidence>
<keyword evidence="2" id="KW-1185">Reference proteome</keyword>
<accession>A0ABU1Y434</accession>
<dbReference type="SUPFAM" id="SSF53756">
    <property type="entry name" value="UDP-Glycosyltransferase/glycogen phosphorylase"/>
    <property type="match status" value="1"/>
</dbReference>
<evidence type="ECO:0008006" key="3">
    <source>
        <dbReference type="Google" id="ProtNLM"/>
    </source>
</evidence>
<sequence>MQKEKTETGFNQNTFFDFEEKYNLFSKQSDGLFYWDLIRFELFYHLLWNHKSNVKSEESAVTKRQIFDEIKSFFVFILFKKPDFLFFTSSRNMIDKDKFFDQNLGDILNNIRGSYCAFETFERNKSKWYYQNTLFNPIAIFKKITKIFYQQKKDYSELISLINAEFSNSAFTSEDINRLILDFKIDCLYYSVIFKFKKPKAIFITQNGIQKGLFAAAKERNIPIVEVQHGIIDDAHLAYNYSKKIDYIKNQIYLPTYFFSFSDFWAKDLNFPIKEIISMGNSYFFNAQYSKNKNKSVNGLLVASSDVFGENLKKIVIDFVNINKTIPVYFKLHPNQFVEKQYYIDQFANFENVKVYTNENSVYELLEISKAILVIQSTALYEAYHLKKIAFIYKKQTYRRHEHVFDLPNINLINNANEIVEAYDKEFVIDDLSENLFFKNFDSYKFDQFVGNSLLVN</sequence>
<reference evidence="1 2" key="1">
    <citation type="submission" date="2023-07" db="EMBL/GenBank/DDBJ databases">
        <title>Sorghum-associated microbial communities from plants grown in Nebraska, USA.</title>
        <authorList>
            <person name="Schachtman D."/>
        </authorList>
    </citation>
    <scope>NUCLEOTIDE SEQUENCE [LARGE SCALE GENOMIC DNA]</scope>
    <source>
        <strain evidence="1 2">4129</strain>
    </source>
</reference>
<dbReference type="RefSeq" id="WP_310278725.1">
    <property type="nucleotide sequence ID" value="NZ_JAVDWQ010000002.1"/>
</dbReference>
<gene>
    <name evidence="1" type="ORF">J2W48_000919</name>
</gene>
<protein>
    <recommendedName>
        <fullName evidence="3">Capsule biosynthesis protein</fullName>
    </recommendedName>
</protein>
<dbReference type="Proteomes" id="UP001269081">
    <property type="component" value="Unassembled WGS sequence"/>
</dbReference>